<accession>A0A1M3TH13</accession>
<dbReference type="AlphaFoldDB" id="A0A1M3TH13"/>
<gene>
    <name evidence="1" type="ORF">ASPFODRAFT_33635</name>
</gene>
<evidence type="ECO:0000313" key="2">
    <source>
        <dbReference type="Proteomes" id="UP000184063"/>
    </source>
</evidence>
<organism evidence="1 2">
    <name type="scientific">Aspergillus luchuensis (strain CBS 106.47)</name>
    <dbReference type="NCBI Taxonomy" id="1137211"/>
    <lineage>
        <taxon>Eukaryota</taxon>
        <taxon>Fungi</taxon>
        <taxon>Dikarya</taxon>
        <taxon>Ascomycota</taxon>
        <taxon>Pezizomycotina</taxon>
        <taxon>Eurotiomycetes</taxon>
        <taxon>Eurotiomycetidae</taxon>
        <taxon>Eurotiales</taxon>
        <taxon>Aspergillaceae</taxon>
        <taxon>Aspergillus</taxon>
        <taxon>Aspergillus subgen. Circumdati</taxon>
    </lineage>
</organism>
<dbReference type="EMBL" id="KV878242">
    <property type="protein sequence ID" value="OJZ86034.1"/>
    <property type="molecule type" value="Genomic_DNA"/>
</dbReference>
<proteinExistence type="predicted"/>
<dbReference type="OrthoDB" id="2955614at2759"/>
<sequence length="156" mass="18298">MTVIPQAQKIYKFWFNNPGIQYVFNADGDEWISLQPWQRSERQMWVCTFSKKYGLGFKNLSTAKWMSFTSEGWMTLEGYQKECESFTFTPLRDGGYRMSVCLKGARNDVRRYTEDQTDFVGCEQQISSVSVHLEEIPICELSPYVRKVFSCTDLWS</sequence>
<name>A0A1M3TH13_ASPLC</name>
<evidence type="ECO:0000313" key="1">
    <source>
        <dbReference type="EMBL" id="OJZ86034.1"/>
    </source>
</evidence>
<dbReference type="VEuPathDB" id="FungiDB:ASPFODRAFT_33635"/>
<dbReference type="Proteomes" id="UP000184063">
    <property type="component" value="Unassembled WGS sequence"/>
</dbReference>
<reference evidence="2" key="1">
    <citation type="journal article" date="2017" name="Genome Biol.">
        <title>Comparative genomics reveals high biological diversity and specific adaptations in the industrially and medically important fungal genus Aspergillus.</title>
        <authorList>
            <person name="de Vries R.P."/>
            <person name="Riley R."/>
            <person name="Wiebenga A."/>
            <person name="Aguilar-Osorio G."/>
            <person name="Amillis S."/>
            <person name="Uchima C.A."/>
            <person name="Anderluh G."/>
            <person name="Asadollahi M."/>
            <person name="Askin M."/>
            <person name="Barry K."/>
            <person name="Battaglia E."/>
            <person name="Bayram O."/>
            <person name="Benocci T."/>
            <person name="Braus-Stromeyer S.A."/>
            <person name="Caldana C."/>
            <person name="Canovas D."/>
            <person name="Cerqueira G.C."/>
            <person name="Chen F."/>
            <person name="Chen W."/>
            <person name="Choi C."/>
            <person name="Clum A."/>
            <person name="Dos Santos R.A."/>
            <person name="Damasio A.R."/>
            <person name="Diallinas G."/>
            <person name="Emri T."/>
            <person name="Fekete E."/>
            <person name="Flipphi M."/>
            <person name="Freyberg S."/>
            <person name="Gallo A."/>
            <person name="Gournas C."/>
            <person name="Habgood R."/>
            <person name="Hainaut M."/>
            <person name="Harispe M.L."/>
            <person name="Henrissat B."/>
            <person name="Hilden K.S."/>
            <person name="Hope R."/>
            <person name="Hossain A."/>
            <person name="Karabika E."/>
            <person name="Karaffa L."/>
            <person name="Karanyi Z."/>
            <person name="Krasevec N."/>
            <person name="Kuo A."/>
            <person name="Kusch H."/>
            <person name="LaButti K."/>
            <person name="Lagendijk E.L."/>
            <person name="Lapidus A."/>
            <person name="Levasseur A."/>
            <person name="Lindquist E."/>
            <person name="Lipzen A."/>
            <person name="Logrieco A.F."/>
            <person name="MacCabe A."/>
            <person name="Maekelae M.R."/>
            <person name="Malavazi I."/>
            <person name="Melin P."/>
            <person name="Meyer V."/>
            <person name="Mielnichuk N."/>
            <person name="Miskei M."/>
            <person name="Molnar A.P."/>
            <person name="Mule G."/>
            <person name="Ngan C.Y."/>
            <person name="Orejas M."/>
            <person name="Orosz E."/>
            <person name="Ouedraogo J.P."/>
            <person name="Overkamp K.M."/>
            <person name="Park H.-S."/>
            <person name="Perrone G."/>
            <person name="Piumi F."/>
            <person name="Punt P.J."/>
            <person name="Ram A.F."/>
            <person name="Ramon A."/>
            <person name="Rauscher S."/>
            <person name="Record E."/>
            <person name="Riano-Pachon D.M."/>
            <person name="Robert V."/>
            <person name="Roehrig J."/>
            <person name="Ruller R."/>
            <person name="Salamov A."/>
            <person name="Salih N.S."/>
            <person name="Samson R.A."/>
            <person name="Sandor E."/>
            <person name="Sanguinetti M."/>
            <person name="Schuetze T."/>
            <person name="Sepcic K."/>
            <person name="Shelest E."/>
            <person name="Sherlock G."/>
            <person name="Sophianopoulou V."/>
            <person name="Squina F.M."/>
            <person name="Sun H."/>
            <person name="Susca A."/>
            <person name="Todd R.B."/>
            <person name="Tsang A."/>
            <person name="Unkles S.E."/>
            <person name="van de Wiele N."/>
            <person name="van Rossen-Uffink D."/>
            <person name="Oliveira J.V."/>
            <person name="Vesth T.C."/>
            <person name="Visser J."/>
            <person name="Yu J.-H."/>
            <person name="Zhou M."/>
            <person name="Andersen M.R."/>
            <person name="Archer D.B."/>
            <person name="Baker S.E."/>
            <person name="Benoit I."/>
            <person name="Brakhage A.A."/>
            <person name="Braus G.H."/>
            <person name="Fischer R."/>
            <person name="Frisvad J.C."/>
            <person name="Goldman G.H."/>
            <person name="Houbraken J."/>
            <person name="Oakley B."/>
            <person name="Pocsi I."/>
            <person name="Scazzocchio C."/>
            <person name="Seiboth B."/>
            <person name="vanKuyk P.A."/>
            <person name="Wortman J."/>
            <person name="Dyer P.S."/>
            <person name="Grigoriev I.V."/>
        </authorList>
    </citation>
    <scope>NUCLEOTIDE SEQUENCE [LARGE SCALE GENOMIC DNA]</scope>
    <source>
        <strain evidence="2">CBS 106.47</strain>
    </source>
</reference>
<protein>
    <submittedName>
        <fullName evidence="1">Uncharacterized protein</fullName>
    </submittedName>
</protein>